<keyword evidence="7" id="KW-1185">Reference proteome</keyword>
<dbReference type="GO" id="GO:0046306">
    <property type="term" value="P:alkanesulfonate catabolic process"/>
    <property type="evidence" value="ECO:0007669"/>
    <property type="project" value="TreeGrafter"/>
</dbReference>
<evidence type="ECO:0000313" key="6">
    <source>
        <dbReference type="EMBL" id="CCH17054.1"/>
    </source>
</evidence>
<evidence type="ECO:0000256" key="1">
    <source>
        <dbReference type="ARBA" id="ARBA00022630"/>
    </source>
</evidence>
<proteinExistence type="predicted"/>
<dbReference type="OrthoDB" id="143323at2"/>
<sequence>MARFKVGVLFKPQHCEMAQLRESWRAADELGVDTVWTWDHFYPLYGDPDGAHYECWTTLAALAADTRRARFGSLVTCNSYRNPNLLAAMAGTVDQISDGRLILGLGAGWFERDYTEFGYRFDSAPERLRALEDGVRTVRSRLAALVPSASRVPLLIGGGGEKVTLRIVAQYADMWNDFGSAERFAHKSAVLDRWCAEQGRDPAEIERTTMIETAEVDEVDAYLKAGATHVILGLDTPFDLEPLDRLLAHASD</sequence>
<evidence type="ECO:0000256" key="4">
    <source>
        <dbReference type="ARBA" id="ARBA00023033"/>
    </source>
</evidence>
<keyword evidence="3" id="KW-0560">Oxidoreductase</keyword>
<gene>
    <name evidence="6" type="ORF">MILUP08_41973</name>
</gene>
<dbReference type="Pfam" id="PF00296">
    <property type="entry name" value="Bac_luciferase"/>
    <property type="match status" value="1"/>
</dbReference>
<dbReference type="Gene3D" id="3.20.20.30">
    <property type="entry name" value="Luciferase-like domain"/>
    <property type="match status" value="1"/>
</dbReference>
<dbReference type="PANTHER" id="PTHR42847">
    <property type="entry name" value="ALKANESULFONATE MONOOXYGENASE"/>
    <property type="match status" value="1"/>
</dbReference>
<comment type="caution">
    <text evidence="6">The sequence shown here is derived from an EMBL/GenBank/DDBJ whole genome shotgun (WGS) entry which is preliminary data.</text>
</comment>
<dbReference type="SUPFAM" id="SSF51679">
    <property type="entry name" value="Bacterial luciferase-like"/>
    <property type="match status" value="1"/>
</dbReference>
<dbReference type="GO" id="GO:0008726">
    <property type="term" value="F:alkanesulfonate monooxygenase activity"/>
    <property type="evidence" value="ECO:0007669"/>
    <property type="project" value="TreeGrafter"/>
</dbReference>
<dbReference type="STRING" id="1150864.MILUP08_41973"/>
<name>I0KZQ7_9ACTN</name>
<evidence type="ECO:0000256" key="2">
    <source>
        <dbReference type="ARBA" id="ARBA00022643"/>
    </source>
</evidence>
<evidence type="ECO:0000313" key="7">
    <source>
        <dbReference type="Proteomes" id="UP000003448"/>
    </source>
</evidence>
<accession>I0KZQ7</accession>
<evidence type="ECO:0000259" key="5">
    <source>
        <dbReference type="Pfam" id="PF00296"/>
    </source>
</evidence>
<dbReference type="CDD" id="cd01097">
    <property type="entry name" value="Tetrahydromethanopterin_reductase"/>
    <property type="match status" value="1"/>
</dbReference>
<evidence type="ECO:0000256" key="3">
    <source>
        <dbReference type="ARBA" id="ARBA00023002"/>
    </source>
</evidence>
<organism evidence="6 7">
    <name type="scientific">Micromonospora lupini str. Lupac 08</name>
    <dbReference type="NCBI Taxonomy" id="1150864"/>
    <lineage>
        <taxon>Bacteria</taxon>
        <taxon>Bacillati</taxon>
        <taxon>Actinomycetota</taxon>
        <taxon>Actinomycetes</taxon>
        <taxon>Micromonosporales</taxon>
        <taxon>Micromonosporaceae</taxon>
        <taxon>Micromonospora</taxon>
    </lineage>
</organism>
<dbReference type="Proteomes" id="UP000003448">
    <property type="component" value="Unassembled WGS sequence"/>
</dbReference>
<dbReference type="InterPro" id="IPR011251">
    <property type="entry name" value="Luciferase-like_dom"/>
</dbReference>
<dbReference type="InterPro" id="IPR022480">
    <property type="entry name" value="F420_MSMEG2906"/>
</dbReference>
<reference evidence="7" key="1">
    <citation type="journal article" date="2012" name="J. Bacteriol.">
        <title>Genome Sequence of Micromonospora lupini Lupac 08, Isolated from Root Nodules of Lupinus angustifolius.</title>
        <authorList>
            <person name="Alonso-Vega P."/>
            <person name="Normand P."/>
            <person name="Bacigalupe R."/>
            <person name="Pujic P."/>
            <person name="Lajus A."/>
            <person name="Vallenet D."/>
            <person name="Carro L."/>
            <person name="Coll P."/>
            <person name="Trujillo M.E."/>
        </authorList>
    </citation>
    <scope>NUCLEOTIDE SEQUENCE [LARGE SCALE GENOMIC DNA]</scope>
    <source>
        <strain evidence="7">Lupac 08</strain>
    </source>
</reference>
<dbReference type="InterPro" id="IPR050172">
    <property type="entry name" value="SsuD_RutA_monooxygenase"/>
</dbReference>
<keyword evidence="4" id="KW-0503">Monooxygenase</keyword>
<dbReference type="AlphaFoldDB" id="I0KZQ7"/>
<dbReference type="EMBL" id="CAIE01000017">
    <property type="protein sequence ID" value="CCH17054.1"/>
    <property type="molecule type" value="Genomic_DNA"/>
</dbReference>
<dbReference type="NCBIfam" id="TIGR03856">
    <property type="entry name" value="F420_MSMEG_2906"/>
    <property type="match status" value="1"/>
</dbReference>
<dbReference type="eggNOG" id="COG2141">
    <property type="taxonomic scope" value="Bacteria"/>
</dbReference>
<dbReference type="PANTHER" id="PTHR42847:SF8">
    <property type="entry name" value="CONSERVED PROTEIN"/>
    <property type="match status" value="1"/>
</dbReference>
<dbReference type="InterPro" id="IPR036661">
    <property type="entry name" value="Luciferase-like_sf"/>
</dbReference>
<protein>
    <submittedName>
        <fullName evidence="6">Coenzyme F420-dependent N5 N10-methylene tetrahydromethanopterin reductase-like protein</fullName>
    </submittedName>
</protein>
<keyword evidence="1" id="KW-0285">Flavoprotein</keyword>
<feature type="domain" description="Luciferase-like" evidence="5">
    <location>
        <begin position="17"/>
        <end position="223"/>
    </location>
</feature>
<keyword evidence="2" id="KW-0288">FMN</keyword>
<dbReference type="RefSeq" id="WP_007457441.1">
    <property type="nucleotide sequence ID" value="NZ_HF570108.1"/>
</dbReference>